<evidence type="ECO:0000313" key="3">
    <source>
        <dbReference type="Proteomes" id="UP000076761"/>
    </source>
</evidence>
<protein>
    <submittedName>
        <fullName evidence="2">Uncharacterized protein</fullName>
    </submittedName>
</protein>
<evidence type="ECO:0000256" key="1">
    <source>
        <dbReference type="SAM" id="Phobius"/>
    </source>
</evidence>
<reference evidence="2 3" key="1">
    <citation type="journal article" date="2016" name="Mol. Biol. Evol.">
        <title>Comparative Genomics of Early-Diverging Mushroom-Forming Fungi Provides Insights into the Origins of Lignocellulose Decay Capabilities.</title>
        <authorList>
            <person name="Nagy L.G."/>
            <person name="Riley R."/>
            <person name="Tritt A."/>
            <person name="Adam C."/>
            <person name="Daum C."/>
            <person name="Floudas D."/>
            <person name="Sun H."/>
            <person name="Yadav J.S."/>
            <person name="Pangilinan J."/>
            <person name="Larsson K.H."/>
            <person name="Matsuura K."/>
            <person name="Barry K."/>
            <person name="Labutti K."/>
            <person name="Kuo R."/>
            <person name="Ohm R.A."/>
            <person name="Bhattacharya S.S."/>
            <person name="Shirouzu T."/>
            <person name="Yoshinaga Y."/>
            <person name="Martin F.M."/>
            <person name="Grigoriev I.V."/>
            <person name="Hibbett D.S."/>
        </authorList>
    </citation>
    <scope>NUCLEOTIDE SEQUENCE [LARGE SCALE GENOMIC DNA]</scope>
    <source>
        <strain evidence="2 3">HHB14362 ss-1</strain>
    </source>
</reference>
<proteinExistence type="predicted"/>
<organism evidence="2 3">
    <name type="scientific">Neolentinus lepideus HHB14362 ss-1</name>
    <dbReference type="NCBI Taxonomy" id="1314782"/>
    <lineage>
        <taxon>Eukaryota</taxon>
        <taxon>Fungi</taxon>
        <taxon>Dikarya</taxon>
        <taxon>Basidiomycota</taxon>
        <taxon>Agaricomycotina</taxon>
        <taxon>Agaricomycetes</taxon>
        <taxon>Gloeophyllales</taxon>
        <taxon>Gloeophyllaceae</taxon>
        <taxon>Neolentinus</taxon>
    </lineage>
</organism>
<sequence length="67" mass="7668">MPQYRCPSTTIYYSHRILRSVQHCADGFVIDSPKRVHLSINRLVISLFCIPYIAAKTVVTINVVQSF</sequence>
<keyword evidence="1" id="KW-0812">Transmembrane</keyword>
<evidence type="ECO:0000313" key="2">
    <source>
        <dbReference type="EMBL" id="KZT23552.1"/>
    </source>
</evidence>
<gene>
    <name evidence="2" type="ORF">NEOLEDRAFT_1136334</name>
</gene>
<dbReference type="EMBL" id="KV425584">
    <property type="protein sequence ID" value="KZT23552.1"/>
    <property type="molecule type" value="Genomic_DNA"/>
</dbReference>
<dbReference type="AlphaFoldDB" id="A0A165RAY0"/>
<name>A0A165RAY0_9AGAM</name>
<keyword evidence="1" id="KW-1133">Transmembrane helix</keyword>
<dbReference type="Proteomes" id="UP000076761">
    <property type="component" value="Unassembled WGS sequence"/>
</dbReference>
<feature type="transmembrane region" description="Helical" evidence="1">
    <location>
        <begin position="43"/>
        <end position="64"/>
    </location>
</feature>
<keyword evidence="3" id="KW-1185">Reference proteome</keyword>
<dbReference type="InParanoid" id="A0A165RAY0"/>
<keyword evidence="1" id="KW-0472">Membrane</keyword>
<accession>A0A165RAY0</accession>